<dbReference type="CDD" id="cd01392">
    <property type="entry name" value="HTH_LacI"/>
    <property type="match status" value="1"/>
</dbReference>
<dbReference type="GO" id="GO:0000976">
    <property type="term" value="F:transcription cis-regulatory region binding"/>
    <property type="evidence" value="ECO:0007669"/>
    <property type="project" value="TreeGrafter"/>
</dbReference>
<accession>A0A1J7BCK8</accession>
<evidence type="ECO:0000313" key="6">
    <source>
        <dbReference type="Proteomes" id="UP000243342"/>
    </source>
</evidence>
<dbReference type="STRING" id="1428644.BIV57_16455"/>
<dbReference type="PROSITE" id="PS00356">
    <property type="entry name" value="HTH_LACI_1"/>
    <property type="match status" value="1"/>
</dbReference>
<evidence type="ECO:0000256" key="1">
    <source>
        <dbReference type="ARBA" id="ARBA00023015"/>
    </source>
</evidence>
<proteinExistence type="predicted"/>
<sequence>MYVSLKDVAERAGVSFQTVSKVLNGRKATVSDATRERIMAAAAELGYVPNALARGLVKQSTYTIGIVADSFDDWFLSQFVVGAELEARNRDHSILVSTEAGGAAAEQGQGYAQSLLERRVDGLIAAAPSAEEDEKAAQVLRSRLPAVAIHHVPGGGVPVVGSSHSATGRIAAEHLLLLGHRRIGSITGPSRRRVTESRMRGFRSALEAAGIAYPDSAWTAEADWSAEGGYRATAQLLARAPELTALHVHSDMMATGALAALADAGRDVPSDCSVIACDDLPFSGYLRPPLTTVRIPARRSGERAVELLLDLIERKPVGDPPKDKVFLPVELVARHSTAPPRS</sequence>
<dbReference type="EMBL" id="MLCF01000095">
    <property type="protein sequence ID" value="OIV36411.1"/>
    <property type="molecule type" value="Genomic_DNA"/>
</dbReference>
<keyword evidence="3" id="KW-0804">Transcription</keyword>
<keyword evidence="2" id="KW-0238">DNA-binding</keyword>
<dbReference type="InterPro" id="IPR028082">
    <property type="entry name" value="Peripla_BP_I"/>
</dbReference>
<dbReference type="InterPro" id="IPR000843">
    <property type="entry name" value="HTH_LacI"/>
</dbReference>
<dbReference type="SUPFAM" id="SSF53822">
    <property type="entry name" value="Periplasmic binding protein-like I"/>
    <property type="match status" value="1"/>
</dbReference>
<dbReference type="InterPro" id="IPR010982">
    <property type="entry name" value="Lambda_DNA-bd_dom_sf"/>
</dbReference>
<evidence type="ECO:0000256" key="2">
    <source>
        <dbReference type="ARBA" id="ARBA00023125"/>
    </source>
</evidence>
<dbReference type="RefSeq" id="WP_071657634.1">
    <property type="nucleotide sequence ID" value="NZ_MLCF01000095.1"/>
</dbReference>
<dbReference type="SMART" id="SM00354">
    <property type="entry name" value="HTH_LACI"/>
    <property type="match status" value="1"/>
</dbReference>
<dbReference type="GO" id="GO:0003700">
    <property type="term" value="F:DNA-binding transcription factor activity"/>
    <property type="evidence" value="ECO:0007669"/>
    <property type="project" value="TreeGrafter"/>
</dbReference>
<keyword evidence="1" id="KW-0805">Transcription regulation</keyword>
<dbReference type="SUPFAM" id="SSF47413">
    <property type="entry name" value="lambda repressor-like DNA-binding domains"/>
    <property type="match status" value="1"/>
</dbReference>
<dbReference type="CDD" id="cd06267">
    <property type="entry name" value="PBP1_LacI_sugar_binding-like"/>
    <property type="match status" value="1"/>
</dbReference>
<gene>
    <name evidence="5" type="ORF">BIV57_16455</name>
</gene>
<feature type="domain" description="HTH lacI-type" evidence="4">
    <location>
        <begin position="3"/>
        <end position="58"/>
    </location>
</feature>
<dbReference type="Proteomes" id="UP000243342">
    <property type="component" value="Unassembled WGS sequence"/>
</dbReference>
<name>A0A1J7BCK8_9ACTN</name>
<protein>
    <recommendedName>
        <fullName evidence="4">HTH lacI-type domain-containing protein</fullName>
    </recommendedName>
</protein>
<dbReference type="OrthoDB" id="9785139at2"/>
<reference evidence="5 6" key="1">
    <citation type="submission" date="2016-10" db="EMBL/GenBank/DDBJ databases">
        <title>Genome sequence of Streptomyces gilvigriseus MUSC 26.</title>
        <authorList>
            <person name="Lee L.-H."/>
            <person name="Ser H.-L."/>
        </authorList>
    </citation>
    <scope>NUCLEOTIDE SEQUENCE [LARGE SCALE GENOMIC DNA]</scope>
    <source>
        <strain evidence="5 6">MUSC 26</strain>
    </source>
</reference>
<dbReference type="PANTHER" id="PTHR30146:SF109">
    <property type="entry name" value="HTH-TYPE TRANSCRIPTIONAL REGULATOR GALS"/>
    <property type="match status" value="1"/>
</dbReference>
<dbReference type="Pfam" id="PF00356">
    <property type="entry name" value="LacI"/>
    <property type="match status" value="1"/>
</dbReference>
<dbReference type="Gene3D" id="1.10.260.40">
    <property type="entry name" value="lambda repressor-like DNA-binding domains"/>
    <property type="match status" value="1"/>
</dbReference>
<evidence type="ECO:0000313" key="5">
    <source>
        <dbReference type="EMBL" id="OIV36411.1"/>
    </source>
</evidence>
<dbReference type="Pfam" id="PF13377">
    <property type="entry name" value="Peripla_BP_3"/>
    <property type="match status" value="1"/>
</dbReference>
<dbReference type="InterPro" id="IPR046335">
    <property type="entry name" value="LacI/GalR-like_sensor"/>
</dbReference>
<keyword evidence="6" id="KW-1185">Reference proteome</keyword>
<evidence type="ECO:0000256" key="3">
    <source>
        <dbReference type="ARBA" id="ARBA00023163"/>
    </source>
</evidence>
<dbReference type="AlphaFoldDB" id="A0A1J7BCK8"/>
<dbReference type="PROSITE" id="PS50932">
    <property type="entry name" value="HTH_LACI_2"/>
    <property type="match status" value="1"/>
</dbReference>
<organism evidence="5 6">
    <name type="scientific">Mangrovactinospora gilvigrisea</name>
    <dbReference type="NCBI Taxonomy" id="1428644"/>
    <lineage>
        <taxon>Bacteria</taxon>
        <taxon>Bacillati</taxon>
        <taxon>Actinomycetota</taxon>
        <taxon>Actinomycetes</taxon>
        <taxon>Kitasatosporales</taxon>
        <taxon>Streptomycetaceae</taxon>
        <taxon>Mangrovactinospora</taxon>
    </lineage>
</organism>
<evidence type="ECO:0000259" key="4">
    <source>
        <dbReference type="PROSITE" id="PS50932"/>
    </source>
</evidence>
<comment type="caution">
    <text evidence="5">The sequence shown here is derived from an EMBL/GenBank/DDBJ whole genome shotgun (WGS) entry which is preliminary data.</text>
</comment>
<dbReference type="Gene3D" id="3.40.50.2300">
    <property type="match status" value="2"/>
</dbReference>
<dbReference type="PANTHER" id="PTHR30146">
    <property type="entry name" value="LACI-RELATED TRANSCRIPTIONAL REPRESSOR"/>
    <property type="match status" value="1"/>
</dbReference>